<dbReference type="HOGENOM" id="CLU_1760491_0_0_1"/>
<organism evidence="3">
    <name type="scientific">Caenorhabditis remanei</name>
    <name type="common">Caenorhabditis vulgaris</name>
    <dbReference type="NCBI Taxonomy" id="31234"/>
    <lineage>
        <taxon>Eukaryota</taxon>
        <taxon>Metazoa</taxon>
        <taxon>Ecdysozoa</taxon>
        <taxon>Nematoda</taxon>
        <taxon>Chromadorea</taxon>
        <taxon>Rhabditida</taxon>
        <taxon>Rhabditina</taxon>
        <taxon>Rhabditomorpha</taxon>
        <taxon>Rhabditoidea</taxon>
        <taxon>Rhabditidae</taxon>
        <taxon>Peloderinae</taxon>
        <taxon>Caenorhabditis</taxon>
    </lineage>
</organism>
<dbReference type="Proteomes" id="UP000008281">
    <property type="component" value="Unassembled WGS sequence"/>
</dbReference>
<feature type="region of interest" description="Disordered" evidence="1">
    <location>
        <begin position="111"/>
        <end position="148"/>
    </location>
</feature>
<dbReference type="InParanoid" id="E3NK34"/>
<evidence type="ECO:0000313" key="2">
    <source>
        <dbReference type="EMBL" id="EFP01600.1"/>
    </source>
</evidence>
<dbReference type="EMBL" id="DS268777">
    <property type="protein sequence ID" value="EFP01600.1"/>
    <property type="molecule type" value="Genomic_DNA"/>
</dbReference>
<reference evidence="2" key="1">
    <citation type="submission" date="2007-07" db="EMBL/GenBank/DDBJ databases">
        <title>PCAP assembly of the Caenorhabditis remanei genome.</title>
        <authorList>
            <consortium name="The Caenorhabditis remanei Sequencing Consortium"/>
            <person name="Wilson R.K."/>
        </authorList>
    </citation>
    <scope>NUCLEOTIDE SEQUENCE [LARGE SCALE GENOMIC DNA]</scope>
    <source>
        <strain evidence="2">PB4641</strain>
    </source>
</reference>
<keyword evidence="3" id="KW-1185">Reference proteome</keyword>
<sequence length="148" mass="16035">MASSHSPIVAKEDSECHQATVFTMGASQSIGNSNLESLLAHGPSTSTVAYYTPNFLNYNVTPGVSATVSNGGAQYPMNNYRPLEQTTMATNNLLIPCQSQPISHRAVHHNLEPVGHQGNPRPTGPSKKSSWDNNNVTLDFTQNSNYQF</sequence>
<dbReference type="AlphaFoldDB" id="E3NK34"/>
<evidence type="ECO:0000313" key="3">
    <source>
        <dbReference type="Proteomes" id="UP000008281"/>
    </source>
</evidence>
<evidence type="ECO:0000256" key="1">
    <source>
        <dbReference type="SAM" id="MobiDB-lite"/>
    </source>
</evidence>
<gene>
    <name evidence="2" type="ORF">CRE_03499</name>
</gene>
<name>E3NK34_CAERE</name>
<feature type="compositionally biased region" description="Polar residues" evidence="1">
    <location>
        <begin position="126"/>
        <end position="148"/>
    </location>
</feature>
<accession>E3NK34</accession>
<proteinExistence type="predicted"/>
<protein>
    <submittedName>
        <fullName evidence="2">Uncharacterized protein</fullName>
    </submittedName>
</protein>